<accession>A0A2C5X4Z0</accession>
<dbReference type="PANTHER" id="PTHR37849">
    <property type="entry name" value="YALI0E11605P"/>
    <property type="match status" value="1"/>
</dbReference>
<reference evidence="2 3" key="1">
    <citation type="journal article" date="2013" name="Fungal Biol.">
        <title>Analysis of microsatellite markers in the genome of the plant pathogen Ceratocystis fimbriata.</title>
        <authorList>
            <person name="Simpson M.C."/>
            <person name="Wilken P.M."/>
            <person name="Coetzee M.P."/>
            <person name="Wingfield M.J."/>
            <person name="Wingfield B.D."/>
        </authorList>
    </citation>
    <scope>NUCLEOTIDE SEQUENCE [LARGE SCALE GENOMIC DNA]</scope>
    <source>
        <strain evidence="2 3">CBS 114723</strain>
    </source>
</reference>
<protein>
    <submittedName>
        <fullName evidence="2">Uncharacterized protein</fullName>
    </submittedName>
</protein>
<dbReference type="PANTHER" id="PTHR37849:SF1">
    <property type="entry name" value="YALI0E11605P"/>
    <property type="match status" value="1"/>
</dbReference>
<evidence type="ECO:0000313" key="2">
    <source>
        <dbReference type="EMBL" id="PHH53327.1"/>
    </source>
</evidence>
<reference evidence="2 3" key="2">
    <citation type="journal article" date="2013" name="IMA Fungus">
        <title>IMA Genome-F 1: Ceratocystis fimbriata: Draft nuclear genome sequence for the plant pathogen, Ceratocystis fimbriata.</title>
        <authorList>
            <person name="Wilken P.M."/>
            <person name="Steenkamp E.T."/>
            <person name="Wingfield M.J."/>
            <person name="de Beer Z.W."/>
            <person name="Wingfield B.D."/>
        </authorList>
    </citation>
    <scope>NUCLEOTIDE SEQUENCE [LARGE SCALE GENOMIC DNA]</scope>
    <source>
        <strain evidence="2 3">CBS 114723</strain>
    </source>
</reference>
<dbReference type="EMBL" id="APWK03000045">
    <property type="protein sequence ID" value="PHH53327.1"/>
    <property type="molecule type" value="Genomic_DNA"/>
</dbReference>
<dbReference type="STRING" id="1035309.A0A2C5X4Z0"/>
<sequence>MIPRLLTTIAAKPMLARSFQTSAACMTAGSTALPARKPVGAFRGGLFGFLLGTTLAGASVYGYLVQEYTASNAVLSADIYALQQTITRVDTLLKTLDGKVGALEKKKN</sequence>
<keyword evidence="1" id="KW-0472">Membrane</keyword>
<gene>
    <name evidence="2" type="ORF">CFIMG_002046RA</name>
</gene>
<dbReference type="Proteomes" id="UP000222788">
    <property type="component" value="Unassembled WGS sequence"/>
</dbReference>
<evidence type="ECO:0000256" key="1">
    <source>
        <dbReference type="SAM" id="Phobius"/>
    </source>
</evidence>
<proteinExistence type="predicted"/>
<keyword evidence="1" id="KW-0812">Transmembrane</keyword>
<dbReference type="AlphaFoldDB" id="A0A2C5X4Z0"/>
<dbReference type="OrthoDB" id="5331396at2759"/>
<keyword evidence="3" id="KW-1185">Reference proteome</keyword>
<comment type="caution">
    <text evidence="2">The sequence shown here is derived from an EMBL/GenBank/DDBJ whole genome shotgun (WGS) entry which is preliminary data.</text>
</comment>
<feature type="transmembrane region" description="Helical" evidence="1">
    <location>
        <begin position="44"/>
        <end position="64"/>
    </location>
</feature>
<evidence type="ECO:0000313" key="3">
    <source>
        <dbReference type="Proteomes" id="UP000222788"/>
    </source>
</evidence>
<name>A0A2C5X4Z0_9PEZI</name>
<keyword evidence="1" id="KW-1133">Transmembrane helix</keyword>
<organism evidence="2 3">
    <name type="scientific">Ceratocystis fimbriata CBS 114723</name>
    <dbReference type="NCBI Taxonomy" id="1035309"/>
    <lineage>
        <taxon>Eukaryota</taxon>
        <taxon>Fungi</taxon>
        <taxon>Dikarya</taxon>
        <taxon>Ascomycota</taxon>
        <taxon>Pezizomycotina</taxon>
        <taxon>Sordariomycetes</taxon>
        <taxon>Hypocreomycetidae</taxon>
        <taxon>Microascales</taxon>
        <taxon>Ceratocystidaceae</taxon>
        <taxon>Ceratocystis</taxon>
    </lineage>
</organism>